<gene>
    <name evidence="1" type="ORF">LNQ49_21815</name>
</gene>
<comment type="caution">
    <text evidence="1">The sequence shown here is derived from an EMBL/GenBank/DDBJ whole genome shotgun (WGS) entry which is preliminary data.</text>
</comment>
<sequence>MESKTYPVIMRVFSSIILLFAFQFSFACGWSESDETSRLVLFKSERTGFLKLNYFCYSANTFHEVSEVSSKDQELNCLEWQRKIGATVTTADIYTILYETDSDKFQVAYQNKILKQTFAKNTFIATLLLPKNKAFLDYLVFAKKLEYNNVPSSKWESWSSIDSYQENANSVALDDYDEKISSAKDPFLKQRYAFLILRDRFYSADKAEVIRLYDTYFANNKNTILEPWALYYKALCIDDFPLQNYLLSKVFASCEDKTFAVMQHYNFRKTAATLSLAKNDEERNMILIIESMRNPAPDLNTMKQVYKLDPNSIYFSFLVQREINKLEDWIFTPKYSVNKIPAISSDLSSWYDNYVNAKTVNFNKDIIYLKELKQFLIEVHGTVSGEQKDFISSAIAQLCFIDDEIELGKKYVAMISDKANASIQLQKNIQLALVVLKQDNLQDKNIQNNLFNYFNAIENLVEEDNSLLKNLYSLYRIASNEFSKKGDRATAGLLFLKSNLKKEALNSWYYYEPAFYQYIGYFERYATLEDMDNLIALYKKENKTPFEKYILAGTIAPDVNYYRDVKGTIAFRKNNLALAYQIFASMPADFWQKNYEYKHFLNEDPFVPKVLQKQKEKKFTYHFNKAEFVARLIELKKENTAKSNLLLAHAYFNVSYWGNSWMMIAYDWSSSGNWKTYSDYVYGETNYDAEMTYQNSNYYRCTLAKMYYEKALELSRNKEEKALASLMIFECNYYDYYKDLDNFIGKRAAFKSGKELVDFYTIYNKTNTFKQYNCPLLKAFIN</sequence>
<evidence type="ECO:0000313" key="2">
    <source>
        <dbReference type="Proteomes" id="UP001430919"/>
    </source>
</evidence>
<reference evidence="1" key="1">
    <citation type="submission" date="2021-11" db="EMBL/GenBank/DDBJ databases">
        <title>Description of novel Flavobacterium species.</title>
        <authorList>
            <person name="Saticioglu I.B."/>
            <person name="Ay H."/>
            <person name="Altun S."/>
            <person name="Duman M."/>
        </authorList>
    </citation>
    <scope>NUCLEOTIDE SEQUENCE</scope>
    <source>
        <strain evidence="1">F-65</strain>
    </source>
</reference>
<keyword evidence="2" id="KW-1185">Reference proteome</keyword>
<dbReference type="PROSITE" id="PS51257">
    <property type="entry name" value="PROKAR_LIPOPROTEIN"/>
    <property type="match status" value="1"/>
</dbReference>
<name>A0ABS8MZQ5_9FLAO</name>
<accession>A0ABS8MZQ5</accession>
<dbReference type="EMBL" id="JAJJMO010000001">
    <property type="protein sequence ID" value="MCC9074232.1"/>
    <property type="molecule type" value="Genomic_DNA"/>
</dbReference>
<organism evidence="1 2">
    <name type="scientific">Flavobacterium pisciphilum</name>
    <dbReference type="NCBI Taxonomy" id="2893755"/>
    <lineage>
        <taxon>Bacteria</taxon>
        <taxon>Pseudomonadati</taxon>
        <taxon>Bacteroidota</taxon>
        <taxon>Flavobacteriia</taxon>
        <taxon>Flavobacteriales</taxon>
        <taxon>Flavobacteriaceae</taxon>
        <taxon>Flavobacterium</taxon>
    </lineage>
</organism>
<protein>
    <submittedName>
        <fullName evidence="1">Uncharacterized protein</fullName>
    </submittedName>
</protein>
<evidence type="ECO:0000313" key="1">
    <source>
        <dbReference type="EMBL" id="MCC9074232.1"/>
    </source>
</evidence>
<dbReference type="RefSeq" id="WP_229991054.1">
    <property type="nucleotide sequence ID" value="NZ_JAJJMO010000001.1"/>
</dbReference>
<dbReference type="Proteomes" id="UP001430919">
    <property type="component" value="Unassembled WGS sequence"/>
</dbReference>
<proteinExistence type="predicted"/>